<dbReference type="InterPro" id="IPR012675">
    <property type="entry name" value="Beta-grasp_dom_sf"/>
</dbReference>
<evidence type="ECO:0000256" key="6">
    <source>
        <dbReference type="ARBA" id="ARBA00034078"/>
    </source>
</evidence>
<organism evidence="9">
    <name type="scientific">Granulicella tundricola (strain ATCC BAA-1859 / DSM 23138 / MP5ACTX9)</name>
    <dbReference type="NCBI Taxonomy" id="1198114"/>
    <lineage>
        <taxon>Bacteria</taxon>
        <taxon>Pseudomonadati</taxon>
        <taxon>Acidobacteriota</taxon>
        <taxon>Terriglobia</taxon>
        <taxon>Terriglobales</taxon>
        <taxon>Acidobacteriaceae</taxon>
        <taxon>Granulicella</taxon>
    </lineage>
</organism>
<keyword evidence="3" id="KW-0479">Metal-binding</keyword>
<dbReference type="PROSITE" id="PS51085">
    <property type="entry name" value="2FE2S_FER_2"/>
    <property type="match status" value="1"/>
</dbReference>
<dbReference type="GO" id="GO:0140647">
    <property type="term" value="P:P450-containing electron transport chain"/>
    <property type="evidence" value="ECO:0007669"/>
    <property type="project" value="InterPro"/>
</dbReference>
<evidence type="ECO:0000259" key="7">
    <source>
        <dbReference type="PROSITE" id="PS51085"/>
    </source>
</evidence>
<evidence type="ECO:0000256" key="1">
    <source>
        <dbReference type="ARBA" id="ARBA00010914"/>
    </source>
</evidence>
<sequence>MSDHEVKLPFVDRSTPPAEGIVRVTFLPEDKTVEFPFDTLPYEGHGRPMSFLDVAENYGIFLDHACGGVCACTTCHLWVKEGAKGVSEAEDLELDRMETAADIQLSSRLGCQAVIERPGTYVVEIPKWNRNYVQEGKPVSGAPGRDYGTVGE</sequence>
<dbReference type="Proteomes" id="UP000000343">
    <property type="component" value="Chromosome"/>
</dbReference>
<keyword evidence="2" id="KW-0001">2Fe-2S</keyword>
<dbReference type="eggNOG" id="COG0633">
    <property type="taxonomic scope" value="Bacteria"/>
</dbReference>
<dbReference type="RefSeq" id="WP_013581986.1">
    <property type="nucleotide sequence ID" value="NC_015064.1"/>
</dbReference>
<dbReference type="SUPFAM" id="SSF54292">
    <property type="entry name" value="2Fe-2S ferredoxin-like"/>
    <property type="match status" value="1"/>
</dbReference>
<accession>E8X5Q0</accession>
<feature type="domain" description="2Fe-2S ferredoxin-type" evidence="7">
    <location>
        <begin position="22"/>
        <end position="129"/>
    </location>
</feature>
<keyword evidence="9" id="KW-1185">Reference proteome</keyword>
<proteinExistence type="inferred from homology"/>
<reference evidence="9" key="1">
    <citation type="submission" date="2011-01" db="EMBL/GenBank/DDBJ databases">
        <title>Complete sequence of chromosome of Acidobacterium sp. MP5ACTX9.</title>
        <authorList>
            <consortium name="US DOE Joint Genome Institute"/>
            <person name="Lucas S."/>
            <person name="Copeland A."/>
            <person name="Lapidus A."/>
            <person name="Cheng J.-F."/>
            <person name="Goodwin L."/>
            <person name="Pitluck S."/>
            <person name="Teshima H."/>
            <person name="Detter J.C."/>
            <person name="Han C."/>
            <person name="Tapia R."/>
            <person name="Land M."/>
            <person name="Hauser L."/>
            <person name="Kyrpides N."/>
            <person name="Ivanova N."/>
            <person name="Ovchinnikova G."/>
            <person name="Pagani I."/>
            <person name="Rawat S.R."/>
            <person name="Mannisto M."/>
            <person name="Haggblom M.M."/>
            <person name="Woyke T."/>
        </authorList>
    </citation>
    <scope>NUCLEOTIDE SEQUENCE [LARGE SCALE GENOMIC DNA]</scope>
    <source>
        <strain evidence="9">MP5ACTX9</strain>
    </source>
</reference>
<evidence type="ECO:0000256" key="3">
    <source>
        <dbReference type="ARBA" id="ARBA00022723"/>
    </source>
</evidence>
<evidence type="ECO:0000256" key="4">
    <source>
        <dbReference type="ARBA" id="ARBA00023004"/>
    </source>
</evidence>
<dbReference type="GO" id="GO:0046872">
    <property type="term" value="F:metal ion binding"/>
    <property type="evidence" value="ECO:0007669"/>
    <property type="project" value="UniProtKB-KW"/>
</dbReference>
<dbReference type="PANTHER" id="PTHR23426:SF65">
    <property type="entry name" value="FERREDOXIN-2, MITOCHONDRIAL"/>
    <property type="match status" value="1"/>
</dbReference>
<dbReference type="PANTHER" id="PTHR23426">
    <property type="entry name" value="FERREDOXIN/ADRENODOXIN"/>
    <property type="match status" value="1"/>
</dbReference>
<name>E8X5Q0_GRATM</name>
<dbReference type="PaxDb" id="1198114-AciX9_3676"/>
<comment type="similarity">
    <text evidence="1">Belongs to the adrenodoxin/putidaredoxin family.</text>
</comment>
<dbReference type="HOGENOM" id="CLU_082632_5_2_0"/>
<evidence type="ECO:0000256" key="2">
    <source>
        <dbReference type="ARBA" id="ARBA00022714"/>
    </source>
</evidence>
<dbReference type="CDD" id="cd00207">
    <property type="entry name" value="fer2"/>
    <property type="match status" value="1"/>
</dbReference>
<dbReference type="InterPro" id="IPR001041">
    <property type="entry name" value="2Fe-2S_ferredoxin-type"/>
</dbReference>
<dbReference type="PRINTS" id="PR00355">
    <property type="entry name" value="ADRENODOXIN"/>
</dbReference>
<dbReference type="Pfam" id="PF00111">
    <property type="entry name" value="Fer2"/>
    <property type="match status" value="1"/>
</dbReference>
<protein>
    <submittedName>
        <fullName evidence="8">Ferredoxin</fullName>
    </submittedName>
</protein>
<dbReference type="InterPro" id="IPR036010">
    <property type="entry name" value="2Fe-2S_ferredoxin-like_sf"/>
</dbReference>
<dbReference type="KEGG" id="acm:AciX9_3676"/>
<evidence type="ECO:0000313" key="9">
    <source>
        <dbReference type="Proteomes" id="UP000000343"/>
    </source>
</evidence>
<dbReference type="STRING" id="1198114.AciX9_3676"/>
<dbReference type="EMBL" id="CP002480">
    <property type="protein sequence ID" value="ADW70677.1"/>
    <property type="molecule type" value="Genomic_DNA"/>
</dbReference>
<comment type="cofactor">
    <cofactor evidence="6">
        <name>[2Fe-2S] cluster</name>
        <dbReference type="ChEBI" id="CHEBI:190135"/>
    </cofactor>
</comment>
<dbReference type="GO" id="GO:0051537">
    <property type="term" value="F:2 iron, 2 sulfur cluster binding"/>
    <property type="evidence" value="ECO:0007669"/>
    <property type="project" value="UniProtKB-KW"/>
</dbReference>
<gene>
    <name evidence="8" type="ordered locus">AciX9_3676</name>
</gene>
<dbReference type="OrthoDB" id="9810588at2"/>
<dbReference type="Gene3D" id="3.10.20.30">
    <property type="match status" value="1"/>
</dbReference>
<dbReference type="InterPro" id="IPR001055">
    <property type="entry name" value="Adrenodoxin-like"/>
</dbReference>
<evidence type="ECO:0000256" key="5">
    <source>
        <dbReference type="ARBA" id="ARBA00023014"/>
    </source>
</evidence>
<keyword evidence="5" id="KW-0411">Iron-sulfur</keyword>
<keyword evidence="4" id="KW-0408">Iron</keyword>
<evidence type="ECO:0000313" key="8">
    <source>
        <dbReference type="EMBL" id="ADW70677.1"/>
    </source>
</evidence>
<dbReference type="AlphaFoldDB" id="E8X5Q0"/>
<dbReference type="GO" id="GO:0009055">
    <property type="term" value="F:electron transfer activity"/>
    <property type="evidence" value="ECO:0007669"/>
    <property type="project" value="TreeGrafter"/>
</dbReference>